<dbReference type="Pfam" id="PF01326">
    <property type="entry name" value="PPDK_N"/>
    <property type="match status" value="1"/>
</dbReference>
<organism evidence="2 3">
    <name type="scientific">Gordoniibacillus kamchatkensis</name>
    <dbReference type="NCBI Taxonomy" id="1590651"/>
    <lineage>
        <taxon>Bacteria</taxon>
        <taxon>Bacillati</taxon>
        <taxon>Bacillota</taxon>
        <taxon>Bacilli</taxon>
        <taxon>Bacillales</taxon>
        <taxon>Paenibacillaceae</taxon>
        <taxon>Gordoniibacillus</taxon>
    </lineage>
</organism>
<dbReference type="Gene3D" id="3.30.1490.20">
    <property type="entry name" value="ATP-grasp fold, A domain"/>
    <property type="match status" value="2"/>
</dbReference>
<dbReference type="InterPro" id="IPR013815">
    <property type="entry name" value="ATP_grasp_subdomain_1"/>
</dbReference>
<gene>
    <name evidence="2" type="ORF">SD70_23785</name>
</gene>
<evidence type="ECO:0000313" key="2">
    <source>
        <dbReference type="EMBL" id="KIL38883.1"/>
    </source>
</evidence>
<accession>A0ABR5ADV5</accession>
<name>A0ABR5ADV5_9BACL</name>
<proteinExistence type="predicted"/>
<dbReference type="EMBL" id="JXAK01000049">
    <property type="protein sequence ID" value="KIL38883.1"/>
    <property type="molecule type" value="Genomic_DNA"/>
</dbReference>
<protein>
    <recommendedName>
        <fullName evidence="1">Pyruvate phosphate dikinase AMP/ATP-binding domain-containing protein</fullName>
    </recommendedName>
</protein>
<keyword evidence="3" id="KW-1185">Reference proteome</keyword>
<dbReference type="Proteomes" id="UP000031967">
    <property type="component" value="Unassembled WGS sequence"/>
</dbReference>
<dbReference type="Gene3D" id="3.30.470.20">
    <property type="entry name" value="ATP-grasp fold, B domain"/>
    <property type="match status" value="1"/>
</dbReference>
<evidence type="ECO:0000259" key="1">
    <source>
        <dbReference type="Pfam" id="PF01326"/>
    </source>
</evidence>
<dbReference type="InterPro" id="IPR002192">
    <property type="entry name" value="PPDK_AMP/ATP-bd"/>
</dbReference>
<feature type="domain" description="Pyruvate phosphate dikinase AMP/ATP-binding" evidence="1">
    <location>
        <begin position="59"/>
        <end position="281"/>
    </location>
</feature>
<comment type="caution">
    <text evidence="2">The sequence shown here is derived from an EMBL/GenBank/DDBJ whole genome shotgun (WGS) entry which is preliminary data.</text>
</comment>
<dbReference type="SUPFAM" id="SSF56059">
    <property type="entry name" value="Glutathione synthetase ATP-binding domain-like"/>
    <property type="match status" value="1"/>
</dbReference>
<evidence type="ECO:0000313" key="3">
    <source>
        <dbReference type="Proteomes" id="UP000031967"/>
    </source>
</evidence>
<dbReference type="InterPro" id="IPR051549">
    <property type="entry name" value="PEP_Utilizing_Enz"/>
</dbReference>
<dbReference type="PANTHER" id="PTHR43615:SF1">
    <property type="entry name" value="PPDK_N DOMAIN-CONTAINING PROTEIN"/>
    <property type="match status" value="1"/>
</dbReference>
<reference evidence="2 3" key="1">
    <citation type="submission" date="2014-12" db="EMBL/GenBank/DDBJ databases">
        <title>Draft genome sequence of Paenibacillus kamchatkensis strain B-2647.</title>
        <authorList>
            <person name="Karlyshev A.V."/>
            <person name="Kudryashova E.B."/>
        </authorList>
    </citation>
    <scope>NUCLEOTIDE SEQUENCE [LARGE SCALE GENOMIC DNA]</scope>
    <source>
        <strain evidence="2 3">VKM B-2647</strain>
    </source>
</reference>
<dbReference type="PANTHER" id="PTHR43615">
    <property type="entry name" value="PHOSPHOENOLPYRUVATE SYNTHASE-RELATED"/>
    <property type="match status" value="1"/>
</dbReference>
<sequence>MPKMIPFTDARTEDEIGGKAKNLALLFQSRFPVPKGFVIPAQTFEHAVQSDQDPYGWVFPEYMRQEIEAAYKKYVQPPVVVRSSCSIEDLESASFAGQYETILNVHFVNLLESIKRCWLSVYQGHAQSYLTQRGSAGGQAPAMSVIVQEFVHADVAGVAFSKNPITGNDDEIIINANFGLGEAVVSGLVTPDVFALSKQRNAIVARDLGDKDCKTILDRYGTRIAETTSQEQSSFSLNDEQLHELRAMIMGIETLFGYPVDVEFAYRHGKLHILQARNITNGG</sequence>